<name>A9V058_MONBE</name>
<dbReference type="Gene3D" id="2.115.10.20">
    <property type="entry name" value="Glycosyl hydrolase domain, family 43"/>
    <property type="match status" value="1"/>
</dbReference>
<dbReference type="EMBL" id="CH991552">
    <property type="protein sequence ID" value="EDQ89099.1"/>
    <property type="molecule type" value="Genomic_DNA"/>
</dbReference>
<dbReference type="OMA" id="RERTICS"/>
<evidence type="ECO:0000256" key="1">
    <source>
        <dbReference type="SAM" id="Phobius"/>
    </source>
</evidence>
<dbReference type="AlphaFoldDB" id="A9V058"/>
<dbReference type="GeneID" id="5891272"/>
<dbReference type="InParanoid" id="A9V058"/>
<organism evidence="2 3">
    <name type="scientific">Monosiga brevicollis</name>
    <name type="common">Choanoflagellate</name>
    <dbReference type="NCBI Taxonomy" id="81824"/>
    <lineage>
        <taxon>Eukaryota</taxon>
        <taxon>Choanoflagellata</taxon>
        <taxon>Craspedida</taxon>
        <taxon>Salpingoecidae</taxon>
        <taxon>Monosiga</taxon>
    </lineage>
</organism>
<keyword evidence="3" id="KW-1185">Reference proteome</keyword>
<dbReference type="STRING" id="81824.A9V058"/>
<reference evidence="2 3" key="1">
    <citation type="journal article" date="2008" name="Nature">
        <title>The genome of the choanoflagellate Monosiga brevicollis and the origin of metazoans.</title>
        <authorList>
            <consortium name="JGI Sequencing"/>
            <person name="King N."/>
            <person name="Westbrook M.J."/>
            <person name="Young S.L."/>
            <person name="Kuo A."/>
            <person name="Abedin M."/>
            <person name="Chapman J."/>
            <person name="Fairclough S."/>
            <person name="Hellsten U."/>
            <person name="Isogai Y."/>
            <person name="Letunic I."/>
            <person name="Marr M."/>
            <person name="Pincus D."/>
            <person name="Putnam N."/>
            <person name="Rokas A."/>
            <person name="Wright K.J."/>
            <person name="Zuzow R."/>
            <person name="Dirks W."/>
            <person name="Good M."/>
            <person name="Goodstein D."/>
            <person name="Lemons D."/>
            <person name="Li W."/>
            <person name="Lyons J.B."/>
            <person name="Morris A."/>
            <person name="Nichols S."/>
            <person name="Richter D.J."/>
            <person name="Salamov A."/>
            <person name="Bork P."/>
            <person name="Lim W.A."/>
            <person name="Manning G."/>
            <person name="Miller W.T."/>
            <person name="McGinnis W."/>
            <person name="Shapiro H."/>
            <person name="Tjian R."/>
            <person name="Grigoriev I.V."/>
            <person name="Rokhsar D."/>
        </authorList>
    </citation>
    <scope>NUCLEOTIDE SEQUENCE [LARGE SCALE GENOMIC DNA]</scope>
    <source>
        <strain evidence="3">MX1 / ATCC 50154</strain>
    </source>
</reference>
<keyword evidence="1" id="KW-0472">Membrane</keyword>
<gene>
    <name evidence="2" type="ORF">MONBRDRAFT_25698</name>
</gene>
<dbReference type="PANTHER" id="PTHR45598">
    <property type="entry name" value="PROTEIN CBG11839-RELATED"/>
    <property type="match status" value="1"/>
</dbReference>
<dbReference type="RefSeq" id="XP_001746204.1">
    <property type="nucleotide sequence ID" value="XM_001746152.1"/>
</dbReference>
<sequence>MTTHQTSTQVRERTICSQPLSLSLSVSLSVSLCVSLSLCLSVSVTLSRCLFSSLCLTLSNSHSLTLTLSLSLFLTNPNTLTKLFRSICAAISVFAPSPNQAIYGRPQNKTSWGGNMVHYQGQWHLLVTEMRSGGLINWTTDSQVVHAVADTIEGPYTREAVALPVPAHNPMVINTTDATGQPLFVLFHIFSGGSALPGAVVHYSASPTGPWQAAELDVPSCNNPAPMLHANGTWFLACNEGTWELYRSQGNFTGPYTKVAALPKNPPLTGVWEDPFVWIDARGNWHMIGHAYNEVLMENCNKSLASGHYFSPDGLVWHAATAEPYHTAVTFTDGTTHTFASLERPKIIVNGQGQEAYIVFGASPDEHCNNTCTRCKTTPGYDHTYTLIRPLVI</sequence>
<dbReference type="PANTHER" id="PTHR45598:SF1">
    <property type="entry name" value="4FE-4S FERREDOXIN-TYPE DOMAIN-CONTAINING PROTEIN"/>
    <property type="match status" value="1"/>
</dbReference>
<accession>A9V058</accession>
<evidence type="ECO:0000313" key="3">
    <source>
        <dbReference type="Proteomes" id="UP000001357"/>
    </source>
</evidence>
<dbReference type="InterPro" id="IPR023296">
    <property type="entry name" value="Glyco_hydro_beta-prop_sf"/>
</dbReference>
<proteinExistence type="predicted"/>
<evidence type="ECO:0000313" key="2">
    <source>
        <dbReference type="EMBL" id="EDQ89099.1"/>
    </source>
</evidence>
<protein>
    <submittedName>
        <fullName evidence="2">Uncharacterized protein</fullName>
    </submittedName>
</protein>
<dbReference type="Proteomes" id="UP000001357">
    <property type="component" value="Unassembled WGS sequence"/>
</dbReference>
<feature type="transmembrane region" description="Helical" evidence="1">
    <location>
        <begin position="20"/>
        <end position="44"/>
    </location>
</feature>
<dbReference type="SUPFAM" id="SSF75005">
    <property type="entry name" value="Arabinanase/levansucrase/invertase"/>
    <property type="match status" value="1"/>
</dbReference>
<keyword evidence="1" id="KW-1133">Transmembrane helix</keyword>
<dbReference type="CDD" id="cd08994">
    <property type="entry name" value="GH43_62_32_68_117_130-like"/>
    <property type="match status" value="1"/>
</dbReference>
<keyword evidence="1" id="KW-0812">Transmembrane</keyword>
<dbReference type="KEGG" id="mbr:MONBRDRAFT_25698"/>